<organism evidence="2">
    <name type="scientific">uncultured Caudovirales phage</name>
    <dbReference type="NCBI Taxonomy" id="2100421"/>
    <lineage>
        <taxon>Viruses</taxon>
        <taxon>Duplodnaviria</taxon>
        <taxon>Heunggongvirae</taxon>
        <taxon>Uroviricota</taxon>
        <taxon>Caudoviricetes</taxon>
        <taxon>Peduoviridae</taxon>
        <taxon>Maltschvirus</taxon>
        <taxon>Maltschvirus maltsch</taxon>
    </lineage>
</organism>
<name>A0A2H4IZ32_9CAUD</name>
<reference evidence="2" key="1">
    <citation type="submission" date="2017-06" db="EMBL/GenBank/DDBJ databases">
        <title>Novel phages from South African skin metaviromes.</title>
        <authorList>
            <person name="van Zyl L.J."/>
            <person name="Abrahams Y."/>
            <person name="Stander E.A."/>
            <person name="Kirby B.M."/>
            <person name="Clavaud C."/>
            <person name="Farcet C."/>
            <person name="Breton L."/>
            <person name="Trindade M.I."/>
        </authorList>
    </citation>
    <scope>NUCLEOTIDE SEQUENCE</scope>
</reference>
<evidence type="ECO:0000259" key="1">
    <source>
        <dbReference type="Pfam" id="PF22083"/>
    </source>
</evidence>
<proteinExistence type="predicted"/>
<sequence length="332" mass="39095">MTWYNLFKDKNKGGYVMKIIGLNTKTGESKEFSSIKEAQNLVGNTGTVKRCLEGKIKSTKGWLFRYEDSDFSEKAKTITDKRIKVYVLTKGNEVIKLPMEMIQNLYGISKSELISVSRGHRDGFPRTTAKGYTVREATEEEKLTVLNAISYIDYIKTIRNKKNNGYKLSIGEKIIKDILDYNSIVYDREYPLKNSNQRMDFYIKHKGMEYCIEYNGQQHYRDYRNTTKEKQKEWDTKKEDYCKENGIQLIIFTYKDTVLDIFNKLNRLGIVSKRPSVFTFYNGLEIDIDDFIEKYQYMDKYEISNYFNITLNDVKNLVSSIGKNLKRKFKNK</sequence>
<dbReference type="InterPro" id="IPR054307">
    <property type="entry name" value="I-HmuI_NUMOD-like"/>
</dbReference>
<protein>
    <recommendedName>
        <fullName evidence="1">DNA endonuclease I-HmuI-like NUMOD-like domain-containing protein</fullName>
    </recommendedName>
</protein>
<dbReference type="InterPro" id="IPR036388">
    <property type="entry name" value="WH-like_DNA-bd_sf"/>
</dbReference>
<evidence type="ECO:0000313" key="2">
    <source>
        <dbReference type="EMBL" id="ASN67830.1"/>
    </source>
</evidence>
<dbReference type="EMBL" id="MF417868">
    <property type="protein sequence ID" value="ASN67830.1"/>
    <property type="molecule type" value="Genomic_DNA"/>
</dbReference>
<feature type="domain" description="DNA endonuclease I-HmuI-like NUMOD-like" evidence="1">
    <location>
        <begin position="25"/>
        <end position="65"/>
    </location>
</feature>
<dbReference type="Gene3D" id="3.40.960.10">
    <property type="entry name" value="VSR Endonuclease"/>
    <property type="match status" value="1"/>
</dbReference>
<accession>A0A2H4IZ32</accession>
<dbReference type="Pfam" id="PF22083">
    <property type="entry name" value="I-HmuI_NUMOD-like"/>
    <property type="match status" value="1"/>
</dbReference>
<gene>
    <name evidence="2" type="ORF">7AX1_195</name>
</gene>
<dbReference type="Gene3D" id="1.10.10.10">
    <property type="entry name" value="Winged helix-like DNA-binding domain superfamily/Winged helix DNA-binding domain"/>
    <property type="match status" value="1"/>
</dbReference>